<dbReference type="InterPro" id="IPR036019">
    <property type="entry name" value="MscL_channel"/>
</dbReference>
<evidence type="ECO:0000313" key="7">
    <source>
        <dbReference type="Proteomes" id="UP000316270"/>
    </source>
</evidence>
<name>A0A517LHH3_9PEZI</name>
<dbReference type="OrthoDB" id="10010920at2759"/>
<keyword evidence="2 5" id="KW-0812">Transmembrane</keyword>
<feature type="transmembrane region" description="Helical" evidence="5">
    <location>
        <begin position="130"/>
        <end position="152"/>
    </location>
</feature>
<dbReference type="PANTHER" id="PTHR30266:SF2">
    <property type="entry name" value="LARGE-CONDUCTANCE MECHANOSENSITIVE CHANNEL"/>
    <property type="match status" value="1"/>
</dbReference>
<dbReference type="GO" id="GO:0016020">
    <property type="term" value="C:membrane"/>
    <property type="evidence" value="ECO:0007669"/>
    <property type="project" value="UniProtKB-SubCell"/>
</dbReference>
<evidence type="ECO:0000256" key="2">
    <source>
        <dbReference type="ARBA" id="ARBA00022692"/>
    </source>
</evidence>
<dbReference type="STRING" id="50376.A0A517LHH3"/>
<dbReference type="PANTHER" id="PTHR30266">
    <property type="entry name" value="MECHANOSENSITIVE CHANNEL MSCL"/>
    <property type="match status" value="1"/>
</dbReference>
<keyword evidence="7" id="KW-1185">Reference proteome</keyword>
<reference evidence="6 7" key="1">
    <citation type="submission" date="2019-07" db="EMBL/GenBank/DDBJ databases">
        <title>Finished genome of Venturia effusa.</title>
        <authorList>
            <person name="Young C.A."/>
            <person name="Cox M.P."/>
            <person name="Ganley A.R.D."/>
            <person name="David W.J."/>
        </authorList>
    </citation>
    <scope>NUCLEOTIDE SEQUENCE [LARGE SCALE GENOMIC DNA]</scope>
    <source>
        <strain evidence="7">albino</strain>
    </source>
</reference>
<dbReference type="GO" id="GO:0008381">
    <property type="term" value="F:mechanosensitive monoatomic ion channel activity"/>
    <property type="evidence" value="ECO:0007669"/>
    <property type="project" value="TreeGrafter"/>
</dbReference>
<dbReference type="Pfam" id="PF01741">
    <property type="entry name" value="MscL"/>
    <property type="match status" value="1"/>
</dbReference>
<comment type="subcellular location">
    <subcellularLocation>
        <location evidence="1">Membrane</location>
        <topology evidence="1">Multi-pass membrane protein</topology>
    </subcellularLocation>
</comment>
<dbReference type="SUPFAM" id="SSF81330">
    <property type="entry name" value="Gated mechanosensitive channel"/>
    <property type="match status" value="1"/>
</dbReference>
<dbReference type="AlphaFoldDB" id="A0A517LHH3"/>
<proteinExistence type="predicted"/>
<evidence type="ECO:0000256" key="4">
    <source>
        <dbReference type="ARBA" id="ARBA00023136"/>
    </source>
</evidence>
<keyword evidence="4 5" id="KW-0472">Membrane</keyword>
<feature type="transmembrane region" description="Helical" evidence="5">
    <location>
        <begin position="42"/>
        <end position="62"/>
    </location>
</feature>
<evidence type="ECO:0000313" key="6">
    <source>
        <dbReference type="EMBL" id="QDS75092.1"/>
    </source>
</evidence>
<evidence type="ECO:0000256" key="3">
    <source>
        <dbReference type="ARBA" id="ARBA00022989"/>
    </source>
</evidence>
<evidence type="ECO:0008006" key="8">
    <source>
        <dbReference type="Google" id="ProtNLM"/>
    </source>
</evidence>
<dbReference type="Proteomes" id="UP000316270">
    <property type="component" value="Chromosome 12"/>
</dbReference>
<dbReference type="InterPro" id="IPR037673">
    <property type="entry name" value="MSC/AndL"/>
</dbReference>
<organism evidence="6 7">
    <name type="scientific">Venturia effusa</name>
    <dbReference type="NCBI Taxonomy" id="50376"/>
    <lineage>
        <taxon>Eukaryota</taxon>
        <taxon>Fungi</taxon>
        <taxon>Dikarya</taxon>
        <taxon>Ascomycota</taxon>
        <taxon>Pezizomycotina</taxon>
        <taxon>Dothideomycetes</taxon>
        <taxon>Pleosporomycetidae</taxon>
        <taxon>Venturiales</taxon>
        <taxon>Venturiaceae</taxon>
        <taxon>Venturia</taxon>
    </lineage>
</organism>
<protein>
    <recommendedName>
        <fullName evidence="8">Large-conductance mechanosensitive channel</fullName>
    </recommendedName>
</protein>
<evidence type="ECO:0000256" key="1">
    <source>
        <dbReference type="ARBA" id="ARBA00004141"/>
    </source>
</evidence>
<evidence type="ECO:0000256" key="5">
    <source>
        <dbReference type="SAM" id="Phobius"/>
    </source>
</evidence>
<sequence length="256" mass="28679">MPRLPDSPDEEHGTFEDYGLRAWDGAYSFWQSFVDFALRDNVLEVAVGLIFAASFTAVANSLVSDILLPLFSCLPGLTHNLDEAFLVLQQPSRSKFAPKPGQKKAYYNTVQQALDDGAIVWAYGSFIDKLLRFILIALALFTVSRLYVGWMVGKNHPDRQRTVLLRRNSTGDMLARPTGTWRTDPGLEIRTATSTWAPDIDDRLRRSATTWNIGESEFVSDAEDTDKEVGQATFADQVNDDARPNLFVTDTQPAPW</sequence>
<dbReference type="Gene3D" id="1.10.1200.120">
    <property type="entry name" value="Large-conductance mechanosensitive channel, MscL, domain 1"/>
    <property type="match status" value="1"/>
</dbReference>
<dbReference type="EMBL" id="CP042196">
    <property type="protein sequence ID" value="QDS75092.1"/>
    <property type="molecule type" value="Genomic_DNA"/>
</dbReference>
<keyword evidence="3 5" id="KW-1133">Transmembrane helix</keyword>
<accession>A0A517LHH3</accession>
<gene>
    <name evidence="6" type="ORF">FKW77_007004</name>
</gene>